<sequence length="109" mass="11837">MMENAQVVQAAPTYSSLAIFSLVFTVLAWTVLPVMGLALSGLNLYIMFAMPLSGSVIASPSAWIAQRQIRRSGGSIRGEGLTKAASIMAYAQYTLFGLLVAFFFLQMRH</sequence>
<organism evidence="2 3">
    <name type="scientific">Dyella japonica DSM 16301</name>
    <dbReference type="NCBI Taxonomy" id="1440762"/>
    <lineage>
        <taxon>Bacteria</taxon>
        <taxon>Pseudomonadati</taxon>
        <taxon>Pseudomonadota</taxon>
        <taxon>Gammaproteobacteria</taxon>
        <taxon>Lysobacterales</taxon>
        <taxon>Rhodanobacteraceae</taxon>
        <taxon>Dyella</taxon>
    </lineage>
</organism>
<dbReference type="OrthoDB" id="5956747at2"/>
<comment type="caution">
    <text evidence="2">The sequence shown here is derived from an EMBL/GenBank/DDBJ whole genome shotgun (WGS) entry which is preliminary data.</text>
</comment>
<dbReference type="RefSeq" id="WP_046970082.1">
    <property type="nucleotide sequence ID" value="NZ_JPLA01000003.1"/>
</dbReference>
<proteinExistence type="predicted"/>
<dbReference type="AlphaFoldDB" id="A0A0G9H7T2"/>
<evidence type="ECO:0000256" key="1">
    <source>
        <dbReference type="SAM" id="Phobius"/>
    </source>
</evidence>
<dbReference type="Proteomes" id="UP000035481">
    <property type="component" value="Unassembled WGS sequence"/>
</dbReference>
<feature type="transmembrane region" description="Helical" evidence="1">
    <location>
        <begin position="12"/>
        <end position="32"/>
    </location>
</feature>
<keyword evidence="1" id="KW-0472">Membrane</keyword>
<keyword evidence="1" id="KW-0812">Transmembrane</keyword>
<evidence type="ECO:0000313" key="3">
    <source>
        <dbReference type="Proteomes" id="UP000035481"/>
    </source>
</evidence>
<accession>A0A0G9H7T2</accession>
<keyword evidence="1" id="KW-1133">Transmembrane helix</keyword>
<dbReference type="PATRIC" id="fig|1440762.4.peg.1952"/>
<feature type="transmembrane region" description="Helical" evidence="1">
    <location>
        <begin position="85"/>
        <end position="105"/>
    </location>
</feature>
<protein>
    <submittedName>
        <fullName evidence="2">Uncharacterized protein</fullName>
    </submittedName>
</protein>
<gene>
    <name evidence="2" type="ORF">Y882_01445</name>
</gene>
<feature type="transmembrane region" description="Helical" evidence="1">
    <location>
        <begin position="44"/>
        <end position="65"/>
    </location>
</feature>
<reference evidence="2 3" key="1">
    <citation type="journal article" date="2015" name="Antonie Van Leeuwenhoek">
        <title>A phylogenomic and molecular marker based taxonomic framework for the order Xanthomonadales: proposal to transfer the families Algiphilaceae and Solimonadaceae to the order Nevskiales ord. nov. and to create a new family within the order Xanthomonadales, the family Rhodanobacteraceae fam. nov., containing the genus Rhodanobacter and its closest relatives.</title>
        <authorList>
            <person name="Naushad S."/>
            <person name="Adeolu M."/>
            <person name="Wong S."/>
            <person name="Sohail M."/>
            <person name="Schellhorn H.E."/>
            <person name="Gupta R.S."/>
        </authorList>
    </citation>
    <scope>NUCLEOTIDE SEQUENCE [LARGE SCALE GENOMIC DNA]</scope>
    <source>
        <strain evidence="2 3">DSM 16301</strain>
    </source>
</reference>
<evidence type="ECO:0000313" key="2">
    <source>
        <dbReference type="EMBL" id="KLD65865.1"/>
    </source>
</evidence>
<dbReference type="EMBL" id="JPLA01000003">
    <property type="protein sequence ID" value="KLD65865.1"/>
    <property type="molecule type" value="Genomic_DNA"/>
</dbReference>
<dbReference type="STRING" id="1440762.Y882_01445"/>
<name>A0A0G9H7T2_9GAMM</name>